<accession>A0A1S0U9F8</accession>
<gene>
    <name evidence="1" type="ORF">LOAG_01231</name>
</gene>
<reference evidence="1" key="1">
    <citation type="submission" date="2012-04" db="EMBL/GenBank/DDBJ databases">
        <title>The Genome Sequence of Loa loa.</title>
        <authorList>
            <consortium name="The Broad Institute Genome Sequencing Platform"/>
            <consortium name="Broad Institute Genome Sequencing Center for Infectious Disease"/>
            <person name="Nutman T.B."/>
            <person name="Fink D.L."/>
            <person name="Russ C."/>
            <person name="Young S."/>
            <person name="Zeng Q."/>
            <person name="Gargeya S."/>
            <person name="Alvarado L."/>
            <person name="Berlin A."/>
            <person name="Chapman S.B."/>
            <person name="Chen Z."/>
            <person name="Freedman E."/>
            <person name="Gellesch M."/>
            <person name="Goldberg J."/>
            <person name="Griggs A."/>
            <person name="Gujja S."/>
            <person name="Heilman E.R."/>
            <person name="Heiman D."/>
            <person name="Howarth C."/>
            <person name="Mehta T."/>
            <person name="Neiman D."/>
            <person name="Pearson M."/>
            <person name="Roberts A."/>
            <person name="Saif S."/>
            <person name="Shea T."/>
            <person name="Shenoy N."/>
            <person name="Sisk P."/>
            <person name="Stolte C."/>
            <person name="Sykes S."/>
            <person name="White J."/>
            <person name="Yandava C."/>
            <person name="Haas B."/>
            <person name="Henn M.R."/>
            <person name="Nusbaum C."/>
            <person name="Birren B."/>
        </authorList>
    </citation>
    <scope>NUCLEOTIDE SEQUENCE [LARGE SCALE GENOMIC DNA]</scope>
</reference>
<sequence length="112" mass="12288">MFEVERIREEAVEGRKSCLRVRGAVVSSAGAPFSILPQICPDMKRGRVRERKEGMENICARSREQQGKSVVVDSGWSAYVNSSGARQKKLSIAFAPFLSASLEGTQKGVEGR</sequence>
<dbReference type="KEGG" id="loa:LOAG_01231"/>
<protein>
    <submittedName>
        <fullName evidence="1">Uncharacterized protein</fullName>
    </submittedName>
</protein>
<name>A0A1S0U9F8_LOALO</name>
<dbReference type="RefSeq" id="XP_003136818.1">
    <property type="nucleotide sequence ID" value="XM_003136770.2"/>
</dbReference>
<evidence type="ECO:0000313" key="1">
    <source>
        <dbReference type="EMBL" id="EFO27249.1"/>
    </source>
</evidence>
<dbReference type="CTD" id="9938603"/>
<organism evidence="1">
    <name type="scientific">Loa loa</name>
    <name type="common">Eye worm</name>
    <name type="synonym">Filaria loa</name>
    <dbReference type="NCBI Taxonomy" id="7209"/>
    <lineage>
        <taxon>Eukaryota</taxon>
        <taxon>Metazoa</taxon>
        <taxon>Ecdysozoa</taxon>
        <taxon>Nematoda</taxon>
        <taxon>Chromadorea</taxon>
        <taxon>Rhabditida</taxon>
        <taxon>Spirurina</taxon>
        <taxon>Spiruromorpha</taxon>
        <taxon>Filarioidea</taxon>
        <taxon>Onchocercidae</taxon>
        <taxon>Loa</taxon>
    </lineage>
</organism>
<dbReference type="AlphaFoldDB" id="A0A1S0U9F8"/>
<dbReference type="InParanoid" id="A0A1S0U9F8"/>
<dbReference type="EMBL" id="JH712283">
    <property type="protein sequence ID" value="EFO27249.1"/>
    <property type="molecule type" value="Genomic_DNA"/>
</dbReference>
<proteinExistence type="predicted"/>
<dbReference type="GeneID" id="9938603"/>